<organism evidence="3 4">
    <name type="scientific">Anaeramoeba flamelloides</name>
    <dbReference type="NCBI Taxonomy" id="1746091"/>
    <lineage>
        <taxon>Eukaryota</taxon>
        <taxon>Metamonada</taxon>
        <taxon>Anaeramoebidae</taxon>
        <taxon>Anaeramoeba</taxon>
    </lineage>
</organism>
<dbReference type="PANTHER" id="PTHR46599">
    <property type="entry name" value="PIGGYBAC TRANSPOSABLE ELEMENT-DERIVED PROTEIN 4"/>
    <property type="match status" value="1"/>
</dbReference>
<name>A0AAV7YTJ2_9EUKA</name>
<evidence type="ECO:0000313" key="3">
    <source>
        <dbReference type="EMBL" id="KAJ3430734.1"/>
    </source>
</evidence>
<gene>
    <name evidence="3" type="ORF">M0812_02406</name>
</gene>
<reference evidence="3" key="1">
    <citation type="submission" date="2022-08" db="EMBL/GenBank/DDBJ databases">
        <title>Novel sulphate-reducing endosymbionts in the free-living metamonad Anaeramoeba.</title>
        <authorList>
            <person name="Jerlstrom-Hultqvist J."/>
            <person name="Cepicka I."/>
            <person name="Gallot-Lavallee L."/>
            <person name="Salas-Leiva D."/>
            <person name="Curtis B.A."/>
            <person name="Zahonova K."/>
            <person name="Pipaliya S."/>
            <person name="Dacks J."/>
            <person name="Roger A.J."/>
        </authorList>
    </citation>
    <scope>NUCLEOTIDE SEQUENCE</scope>
    <source>
        <strain evidence="3">Busselton2</strain>
    </source>
</reference>
<accession>A0AAV7YTJ2</accession>
<feature type="compositionally biased region" description="Low complexity" evidence="1">
    <location>
        <begin position="64"/>
        <end position="74"/>
    </location>
</feature>
<evidence type="ECO:0000313" key="4">
    <source>
        <dbReference type="Proteomes" id="UP001146793"/>
    </source>
</evidence>
<feature type="region of interest" description="Disordered" evidence="1">
    <location>
        <begin position="58"/>
        <end position="82"/>
    </location>
</feature>
<feature type="domain" description="PiggyBac transposable element-derived protein" evidence="2">
    <location>
        <begin position="180"/>
        <end position="481"/>
    </location>
</feature>
<dbReference type="Proteomes" id="UP001146793">
    <property type="component" value="Unassembled WGS sequence"/>
</dbReference>
<comment type="caution">
    <text evidence="3">The sequence shown here is derived from an EMBL/GenBank/DDBJ whole genome shotgun (WGS) entry which is preliminary data.</text>
</comment>
<dbReference type="PANTHER" id="PTHR46599:SF3">
    <property type="entry name" value="PIGGYBAC TRANSPOSABLE ELEMENT-DERIVED PROTEIN 4"/>
    <property type="match status" value="1"/>
</dbReference>
<sequence>MSSNRNKKRRIIKNNCSEDLKKIFNIESEKSSSDSSYVDEEDTDENEYLFYEERKSTDDEIVLSSETSSNNSNNRLDGSCEENYDKTNTISNSEESNTIITQFSQNKEKKSKWILIKEEKYLIEYQKNHVFSKYFNEKEFRLGASKLQPNRKIKIFFYSLFDTKLLNFFKEIQLSNIGKNKHKIKQYFAVILLTTLNKKPYIRDHWSKNEYLKTVSVQKIMSRQNFLKIHSGWSFSKNNRNVDDLINLVNINIKNVYSPSYRVVLDESLIPSKCRSKNRVYIPRKPRSDGFRVWNLTDQNKYVWHIKLFEKNVKSEPVIQLIKRMIGTLPKNQDFHLYADKYFSSLKNIYALLQLKRFNFTFSVRKDRPSQLFKKFLHRGIKIHSSKIAKTVIKKKDIFACSISDQNKNKQISLFNCITTHPYFKNNFHHWKPDLILDYVKYMRFVDVFDQMISNYHFDYKIRSWKLRIMLWTFILLIHNSRILYSIKNKLKKIYPMKEWIIEIIKILSQTDENDKTHTVSFTFKAQTFNEI</sequence>
<dbReference type="AlphaFoldDB" id="A0AAV7YTJ2"/>
<evidence type="ECO:0000259" key="2">
    <source>
        <dbReference type="Pfam" id="PF13843"/>
    </source>
</evidence>
<dbReference type="InterPro" id="IPR029526">
    <property type="entry name" value="PGBD"/>
</dbReference>
<evidence type="ECO:0000256" key="1">
    <source>
        <dbReference type="SAM" id="MobiDB-lite"/>
    </source>
</evidence>
<proteinExistence type="predicted"/>
<dbReference type="Pfam" id="PF13843">
    <property type="entry name" value="DDE_Tnp_1_7"/>
    <property type="match status" value="1"/>
</dbReference>
<protein>
    <submittedName>
        <fullName evidence="3">Piggybac transposable element-derived protein</fullName>
    </submittedName>
</protein>
<dbReference type="EMBL" id="JANTQA010000048">
    <property type="protein sequence ID" value="KAJ3430734.1"/>
    <property type="molecule type" value="Genomic_DNA"/>
</dbReference>